<keyword evidence="2" id="KW-1185">Reference proteome</keyword>
<dbReference type="Pfam" id="PF01816">
    <property type="entry name" value="LRV"/>
    <property type="match status" value="1"/>
</dbReference>
<dbReference type="InterPro" id="IPR016024">
    <property type="entry name" value="ARM-type_fold"/>
</dbReference>
<evidence type="ECO:0000313" key="2">
    <source>
        <dbReference type="Proteomes" id="UP001501231"/>
    </source>
</evidence>
<evidence type="ECO:0000313" key="1">
    <source>
        <dbReference type="EMBL" id="GAA2455303.1"/>
    </source>
</evidence>
<proteinExistence type="predicted"/>
<accession>A0ABP5XNC5</accession>
<dbReference type="InterPro" id="IPR011989">
    <property type="entry name" value="ARM-like"/>
</dbReference>
<dbReference type="EMBL" id="BAAARW010000042">
    <property type="protein sequence ID" value="GAA2455303.1"/>
    <property type="molecule type" value="Genomic_DNA"/>
</dbReference>
<protein>
    <recommendedName>
        <fullName evidence="3">Leucine rich repeat variant</fullName>
    </recommendedName>
</protein>
<comment type="caution">
    <text evidence="1">The sequence shown here is derived from an EMBL/GenBank/DDBJ whole genome shotgun (WGS) entry which is preliminary data.</text>
</comment>
<name>A0ABP5XNC5_9ACTN</name>
<dbReference type="Gene3D" id="1.25.10.10">
    <property type="entry name" value="Leucine-rich Repeat Variant"/>
    <property type="match status" value="2"/>
</dbReference>
<dbReference type="InterPro" id="IPR004830">
    <property type="entry name" value="LRR_variant"/>
</dbReference>
<dbReference type="Proteomes" id="UP001501231">
    <property type="component" value="Unassembled WGS sequence"/>
</dbReference>
<dbReference type="SUPFAM" id="SSF48371">
    <property type="entry name" value="ARM repeat"/>
    <property type="match status" value="1"/>
</dbReference>
<gene>
    <name evidence="1" type="ORF">GCM10010191_88030</name>
</gene>
<evidence type="ECO:0008006" key="3">
    <source>
        <dbReference type="Google" id="ProtNLM"/>
    </source>
</evidence>
<sequence>MCGTHDPRLAGLARNASAPAEVLLRLLATGIDEVRFALCGRSELPDEVIDAILAHPDRTVRRSFAGNSRIGPRIRSRLADDPDAGVRAAVVENSGLFWKRSTSAPRPLTIEAYERLASDPESRVREEVALHPYTPDHVRTRLAADPSPEVRILLLDLWRHLTDEVKGMLLADRDAEVREAAHHERQRERSAVAADKPVARLSEEETRIGILSRAQAEGLARDTDPRTRAKVAGNPNLDDDLVSELAVDADPDVRLAVSTRPGLSERERAAIDYHLEPRARFYPLPWVLALSDDEQAMRECAVSAHPALRRSAAFCPHLPPDLTERLADDEDFLVRLFLAENHPDAPGLLLLRTVLEFDGYSVAAMLRHPNSPRHGLRRFADSSEPKERRLVAMDPTTPAEVIEQLSRDGDRSVRAAMAHDPRLSTARLVVLLADPDTAAAAAANPSLPVPAMMEILERAT</sequence>
<organism evidence="1 2">
    <name type="scientific">Actinomadura vinacea</name>
    <dbReference type="NCBI Taxonomy" id="115336"/>
    <lineage>
        <taxon>Bacteria</taxon>
        <taxon>Bacillati</taxon>
        <taxon>Actinomycetota</taxon>
        <taxon>Actinomycetes</taxon>
        <taxon>Streptosporangiales</taxon>
        <taxon>Thermomonosporaceae</taxon>
        <taxon>Actinomadura</taxon>
    </lineage>
</organism>
<reference evidence="2" key="1">
    <citation type="journal article" date="2019" name="Int. J. Syst. Evol. Microbiol.">
        <title>The Global Catalogue of Microorganisms (GCM) 10K type strain sequencing project: providing services to taxonomists for standard genome sequencing and annotation.</title>
        <authorList>
            <consortium name="The Broad Institute Genomics Platform"/>
            <consortium name="The Broad Institute Genome Sequencing Center for Infectious Disease"/>
            <person name="Wu L."/>
            <person name="Ma J."/>
        </authorList>
    </citation>
    <scope>NUCLEOTIDE SEQUENCE [LARGE SCALE GENOMIC DNA]</scope>
    <source>
        <strain evidence="2">JCM 3325</strain>
    </source>
</reference>